<evidence type="ECO:0000259" key="5">
    <source>
        <dbReference type="Pfam" id="PF00413"/>
    </source>
</evidence>
<evidence type="ECO:0000313" key="6">
    <source>
        <dbReference type="EMBL" id="MEA5608599.1"/>
    </source>
</evidence>
<accession>A0ABU5UQP2</accession>
<organism evidence="6 7">
    <name type="scientific">Nodularia spumigena UHCC 0060</name>
    <dbReference type="NCBI Taxonomy" id="3110300"/>
    <lineage>
        <taxon>Bacteria</taxon>
        <taxon>Bacillati</taxon>
        <taxon>Cyanobacteriota</taxon>
        <taxon>Cyanophyceae</taxon>
        <taxon>Nostocales</taxon>
        <taxon>Nodulariaceae</taxon>
        <taxon>Nodularia</taxon>
    </lineage>
</organism>
<keyword evidence="3 6" id="KW-0378">Hydrolase</keyword>
<sequence>MSLYDRLNLTKTNRKLQVPIWERINLDRPPKPRCQGCRSRIQTNWRVCPYCGWLIAGKNNEISHCLWVDISGMIIDTEDNSKMLEVMADALAKVFSAFRSVNVFLTSDPPEEKEWGQNFTHIYVLVDQQPVDYLGIASFSHGQVTNIAAVRVDQILGASYLASLNLAQLSNLIANTIAHEIGHTLGLDHSHLPTDVMHDGLEHRIHSLMPPSFHAEQIILMNNAIRKYKS</sequence>
<name>A0ABU5UQP2_NODSP</name>
<dbReference type="EMBL" id="JAYGHK010000029">
    <property type="protein sequence ID" value="MEA5608599.1"/>
    <property type="molecule type" value="Genomic_DNA"/>
</dbReference>
<feature type="domain" description="Peptidase M10 metallopeptidase" evidence="5">
    <location>
        <begin position="174"/>
        <end position="201"/>
    </location>
</feature>
<keyword evidence="2" id="KW-0479">Metal-binding</keyword>
<evidence type="ECO:0000313" key="7">
    <source>
        <dbReference type="Proteomes" id="UP001303285"/>
    </source>
</evidence>
<dbReference type="InterPro" id="IPR024079">
    <property type="entry name" value="MetalloPept_cat_dom_sf"/>
</dbReference>
<dbReference type="EC" id="3.4.24.-" evidence="6"/>
<evidence type="ECO:0000256" key="3">
    <source>
        <dbReference type="ARBA" id="ARBA00022801"/>
    </source>
</evidence>
<keyword evidence="6" id="KW-0482">Metalloprotease</keyword>
<keyword evidence="7" id="KW-1185">Reference proteome</keyword>
<proteinExistence type="predicted"/>
<evidence type="ECO:0000256" key="4">
    <source>
        <dbReference type="ARBA" id="ARBA00022833"/>
    </source>
</evidence>
<dbReference type="SUPFAM" id="SSF55486">
    <property type="entry name" value="Metalloproteases ('zincins'), catalytic domain"/>
    <property type="match status" value="1"/>
</dbReference>
<keyword evidence="1" id="KW-0645">Protease</keyword>
<comment type="caution">
    <text evidence="6">The sequence shown here is derived from an EMBL/GenBank/DDBJ whole genome shotgun (WGS) entry which is preliminary data.</text>
</comment>
<dbReference type="RefSeq" id="WP_323209157.1">
    <property type="nucleotide sequence ID" value="NZ_JAYGHK010000029.1"/>
</dbReference>
<dbReference type="Pfam" id="PF00413">
    <property type="entry name" value="Peptidase_M10"/>
    <property type="match status" value="1"/>
</dbReference>
<evidence type="ECO:0000256" key="1">
    <source>
        <dbReference type="ARBA" id="ARBA00022670"/>
    </source>
</evidence>
<dbReference type="GO" id="GO:0008237">
    <property type="term" value="F:metallopeptidase activity"/>
    <property type="evidence" value="ECO:0007669"/>
    <property type="project" value="UniProtKB-KW"/>
</dbReference>
<keyword evidence="4" id="KW-0862">Zinc</keyword>
<dbReference type="Gene3D" id="3.40.390.10">
    <property type="entry name" value="Collagenase (Catalytic Domain)"/>
    <property type="match status" value="1"/>
</dbReference>
<dbReference type="Proteomes" id="UP001303285">
    <property type="component" value="Unassembled WGS sequence"/>
</dbReference>
<evidence type="ECO:0000256" key="2">
    <source>
        <dbReference type="ARBA" id="ARBA00022723"/>
    </source>
</evidence>
<gene>
    <name evidence="6" type="ORF">VB695_11020</name>
</gene>
<reference evidence="6 7" key="1">
    <citation type="submission" date="2023-12" db="EMBL/GenBank/DDBJ databases">
        <title>Baltic Sea Cyanobacteria.</title>
        <authorList>
            <person name="Delbaje E."/>
            <person name="Fewer D.P."/>
            <person name="Shishido T.K."/>
        </authorList>
    </citation>
    <scope>NUCLEOTIDE SEQUENCE [LARGE SCALE GENOMIC DNA]</scope>
    <source>
        <strain evidence="6 7">UHCC 0060</strain>
    </source>
</reference>
<dbReference type="InterPro" id="IPR001818">
    <property type="entry name" value="Pept_M10_metallopeptidase"/>
</dbReference>
<protein>
    <submittedName>
        <fullName evidence="6">Matrixin family metalloprotease</fullName>
        <ecNumber evidence="6">3.4.24.-</ecNumber>
    </submittedName>
</protein>